<dbReference type="Proteomes" id="UP000789396">
    <property type="component" value="Unassembled WGS sequence"/>
</dbReference>
<evidence type="ECO:0000313" key="3">
    <source>
        <dbReference type="Proteomes" id="UP000789396"/>
    </source>
</evidence>
<sequence>SPQNNTLRTSNNDNNNSTSPKIAESPIESDNESDNVENNNYKESFNFEYDIAMSDKDIQSDNNANYVDAEPKDFVSNNSKDVVNNPIQKLF</sequence>
<dbReference type="AlphaFoldDB" id="A0A9N9DNQ0"/>
<gene>
    <name evidence="2" type="ORF">RFULGI_LOCUS8256</name>
</gene>
<name>A0A9N9DNQ0_9GLOM</name>
<feature type="compositionally biased region" description="Low complexity" evidence="1">
    <location>
        <begin position="1"/>
        <end position="19"/>
    </location>
</feature>
<organism evidence="2 3">
    <name type="scientific">Racocetra fulgida</name>
    <dbReference type="NCBI Taxonomy" id="60492"/>
    <lineage>
        <taxon>Eukaryota</taxon>
        <taxon>Fungi</taxon>
        <taxon>Fungi incertae sedis</taxon>
        <taxon>Mucoromycota</taxon>
        <taxon>Glomeromycotina</taxon>
        <taxon>Glomeromycetes</taxon>
        <taxon>Diversisporales</taxon>
        <taxon>Gigasporaceae</taxon>
        <taxon>Racocetra</taxon>
    </lineage>
</organism>
<proteinExistence type="predicted"/>
<evidence type="ECO:0000313" key="2">
    <source>
        <dbReference type="EMBL" id="CAG8646066.1"/>
    </source>
</evidence>
<keyword evidence="3" id="KW-1185">Reference proteome</keyword>
<reference evidence="2" key="1">
    <citation type="submission" date="2021-06" db="EMBL/GenBank/DDBJ databases">
        <authorList>
            <person name="Kallberg Y."/>
            <person name="Tangrot J."/>
            <person name="Rosling A."/>
        </authorList>
    </citation>
    <scope>NUCLEOTIDE SEQUENCE</scope>
    <source>
        <strain evidence="2">IN212</strain>
    </source>
</reference>
<dbReference type="OrthoDB" id="10462606at2759"/>
<feature type="non-terminal residue" evidence="2">
    <location>
        <position position="1"/>
    </location>
</feature>
<feature type="region of interest" description="Disordered" evidence="1">
    <location>
        <begin position="1"/>
        <end position="41"/>
    </location>
</feature>
<feature type="non-terminal residue" evidence="2">
    <location>
        <position position="91"/>
    </location>
</feature>
<evidence type="ECO:0000256" key="1">
    <source>
        <dbReference type="SAM" id="MobiDB-lite"/>
    </source>
</evidence>
<dbReference type="EMBL" id="CAJVPZ010013110">
    <property type="protein sequence ID" value="CAG8646066.1"/>
    <property type="molecule type" value="Genomic_DNA"/>
</dbReference>
<comment type="caution">
    <text evidence="2">The sequence shown here is derived from an EMBL/GenBank/DDBJ whole genome shotgun (WGS) entry which is preliminary data.</text>
</comment>
<protein>
    <submittedName>
        <fullName evidence="2">14430_t:CDS:1</fullName>
    </submittedName>
</protein>
<accession>A0A9N9DNQ0</accession>